<evidence type="ECO:0000256" key="1">
    <source>
        <dbReference type="SAM" id="Phobius"/>
    </source>
</evidence>
<gene>
    <name evidence="2" type="ORF">UFOPK1572_00156</name>
</gene>
<feature type="transmembrane region" description="Helical" evidence="1">
    <location>
        <begin position="21"/>
        <end position="37"/>
    </location>
</feature>
<proteinExistence type="predicted"/>
<keyword evidence="1" id="KW-0812">Transmembrane</keyword>
<organism evidence="2">
    <name type="scientific">freshwater metagenome</name>
    <dbReference type="NCBI Taxonomy" id="449393"/>
    <lineage>
        <taxon>unclassified sequences</taxon>
        <taxon>metagenomes</taxon>
        <taxon>ecological metagenomes</taxon>
    </lineage>
</organism>
<sequence length="67" mass="7856">MFGLVAKMCLRILQRFGAKNVYVRWALWILAIVRWVLRRRQGSTQVVRLPKGENLVISMDNKEARLS</sequence>
<protein>
    <submittedName>
        <fullName evidence="2">Unannotated protein</fullName>
    </submittedName>
</protein>
<reference evidence="2" key="1">
    <citation type="submission" date="2020-05" db="EMBL/GenBank/DDBJ databases">
        <authorList>
            <person name="Chiriac C."/>
            <person name="Salcher M."/>
            <person name="Ghai R."/>
            <person name="Kavagutti S V."/>
        </authorList>
    </citation>
    <scope>NUCLEOTIDE SEQUENCE</scope>
</reference>
<dbReference type="AlphaFoldDB" id="A0A6J6CM79"/>
<evidence type="ECO:0000313" key="2">
    <source>
        <dbReference type="EMBL" id="CAB4550888.1"/>
    </source>
</evidence>
<keyword evidence="1" id="KW-1133">Transmembrane helix</keyword>
<keyword evidence="1" id="KW-0472">Membrane</keyword>
<dbReference type="EMBL" id="CAEZTC010000010">
    <property type="protein sequence ID" value="CAB4550888.1"/>
    <property type="molecule type" value="Genomic_DNA"/>
</dbReference>
<name>A0A6J6CM79_9ZZZZ</name>
<accession>A0A6J6CM79</accession>